<dbReference type="InterPro" id="IPR025641">
    <property type="entry name" value="DUF4340"/>
</dbReference>
<gene>
    <name evidence="2" type="ORF">D0Y96_13630</name>
</gene>
<accession>A0A372IN85</accession>
<dbReference type="OrthoDB" id="128744at2"/>
<name>A0A372IN85_9BACT</name>
<evidence type="ECO:0000313" key="3">
    <source>
        <dbReference type="Proteomes" id="UP000264702"/>
    </source>
</evidence>
<dbReference type="Proteomes" id="UP000264702">
    <property type="component" value="Unassembled WGS sequence"/>
</dbReference>
<keyword evidence="3" id="KW-1185">Reference proteome</keyword>
<organism evidence="2 3">
    <name type="scientific">Paracidobacterium acidisoli</name>
    <dbReference type="NCBI Taxonomy" id="2303751"/>
    <lineage>
        <taxon>Bacteria</taxon>
        <taxon>Pseudomonadati</taxon>
        <taxon>Acidobacteriota</taxon>
        <taxon>Terriglobia</taxon>
        <taxon>Terriglobales</taxon>
        <taxon>Acidobacteriaceae</taxon>
        <taxon>Paracidobacterium</taxon>
    </lineage>
</organism>
<feature type="domain" description="DUF4340" evidence="1">
    <location>
        <begin position="74"/>
        <end position="211"/>
    </location>
</feature>
<evidence type="ECO:0000259" key="1">
    <source>
        <dbReference type="Pfam" id="PF14238"/>
    </source>
</evidence>
<comment type="caution">
    <text evidence="2">The sequence shown here is derived from an EMBL/GenBank/DDBJ whole genome shotgun (WGS) entry which is preliminary data.</text>
</comment>
<dbReference type="RefSeq" id="WP_117300767.1">
    <property type="nucleotide sequence ID" value="NZ_QVQT02000004.1"/>
</dbReference>
<sequence>MKLRSLMVAALVLLILAGVLYWSGHHKSSTANVSAAADAAPAILHLSEPDITQLTVARKGSAPVILEKTGSGSWQITAPKQMRADQTNVSGILNTVSSLDSERVVENKAGDLSSFGLSQPSLEIDIGEKNHTTQKLLLGDDTPTGSAVYAMVEGDPRVFTTYSYYKNSLDKGLDDLRDKRLLTADSDKITRIELIRKNMDVTFDRGKDGWQIVKPEPLRADNSQVQQLVSGLTGATMDLNGAHSKDAAALFAAAQPIAIAKVTDDTGTETLEVRESKGQYYAKSSAVEGVYETGSDTGSALDRSEDDFRNHRLFDFDYDEPNRVEVRSGADSWLFTRNGGEWWSAGKQMNADDIESLVSKLRDLSAGSFVSSGFTAPGIEITVTSNEGKRVEIVQIAKAAHECIARRQNEPSLYRLDAGIVDDLTKAAAAIQPAKK</sequence>
<protein>
    <submittedName>
        <fullName evidence="2">DUF4340 domain-containing protein</fullName>
    </submittedName>
</protein>
<proteinExistence type="predicted"/>
<dbReference type="Pfam" id="PF14238">
    <property type="entry name" value="DUF4340"/>
    <property type="match status" value="1"/>
</dbReference>
<dbReference type="EMBL" id="QVQT01000004">
    <property type="protein sequence ID" value="RFU16420.1"/>
    <property type="molecule type" value="Genomic_DNA"/>
</dbReference>
<reference evidence="2 3" key="1">
    <citation type="submission" date="2018-08" db="EMBL/GenBank/DDBJ databases">
        <title>Acidipila sp. 4G-K13, an acidobacterium isolated from forest soil.</title>
        <authorList>
            <person name="Gao Z.-H."/>
            <person name="Qiu L.-H."/>
        </authorList>
    </citation>
    <scope>NUCLEOTIDE SEQUENCE [LARGE SCALE GENOMIC DNA]</scope>
    <source>
        <strain evidence="2 3">4G-K13</strain>
    </source>
</reference>
<dbReference type="AlphaFoldDB" id="A0A372IN85"/>
<evidence type="ECO:0000313" key="2">
    <source>
        <dbReference type="EMBL" id="RFU16420.1"/>
    </source>
</evidence>